<gene>
    <name evidence="1" type="ORF">SAMN05216243_2891</name>
</gene>
<protein>
    <submittedName>
        <fullName evidence="1">Uncharacterized protein</fullName>
    </submittedName>
</protein>
<dbReference type="AlphaFoldDB" id="A0A1G9B9A9"/>
<dbReference type="OrthoDB" id="1912519at2"/>
<dbReference type="PROSITE" id="PS51257">
    <property type="entry name" value="PROKAR_LIPOPROTEIN"/>
    <property type="match status" value="1"/>
</dbReference>
<dbReference type="EMBL" id="FNFL01000005">
    <property type="protein sequence ID" value="SDK36088.1"/>
    <property type="molecule type" value="Genomic_DNA"/>
</dbReference>
<name>A0A1G9B9A9_9BACI</name>
<dbReference type="Proteomes" id="UP000198694">
    <property type="component" value="Unassembled WGS sequence"/>
</dbReference>
<sequence>MPNQKRNIIILIFFICAFLLSGCDSKNKMDYYDDTKSTDLSQARIHTITINATEQQVRKEFGEPDFIEEVENPEATYYIYGNDKEDYSLDVMLTDGKVKRFFIGKDVFNSEIATLIGKSKEEIVKLLGNDYYERNDTGSVVIGYFDKSHQKNIELIMDETVTGIIVSEIP</sequence>
<dbReference type="Gene3D" id="3.40.33.10">
    <property type="entry name" value="CAP"/>
    <property type="match status" value="1"/>
</dbReference>
<dbReference type="RefSeq" id="WP_093215587.1">
    <property type="nucleotide sequence ID" value="NZ_FNFL01000005.1"/>
</dbReference>
<evidence type="ECO:0000313" key="1">
    <source>
        <dbReference type="EMBL" id="SDK36088.1"/>
    </source>
</evidence>
<keyword evidence="2" id="KW-1185">Reference proteome</keyword>
<proteinExistence type="predicted"/>
<accession>A0A1G9B9A9</accession>
<dbReference type="InterPro" id="IPR035940">
    <property type="entry name" value="CAP_sf"/>
</dbReference>
<organism evidence="1 2">
    <name type="scientific">Sediminibacillus albus</name>
    <dbReference type="NCBI Taxonomy" id="407036"/>
    <lineage>
        <taxon>Bacteria</taxon>
        <taxon>Bacillati</taxon>
        <taxon>Bacillota</taxon>
        <taxon>Bacilli</taxon>
        <taxon>Bacillales</taxon>
        <taxon>Bacillaceae</taxon>
        <taxon>Sediminibacillus</taxon>
    </lineage>
</organism>
<evidence type="ECO:0000313" key="2">
    <source>
        <dbReference type="Proteomes" id="UP000198694"/>
    </source>
</evidence>
<reference evidence="1 2" key="1">
    <citation type="submission" date="2016-10" db="EMBL/GenBank/DDBJ databases">
        <authorList>
            <person name="de Groot N.N."/>
        </authorList>
    </citation>
    <scope>NUCLEOTIDE SEQUENCE [LARGE SCALE GENOMIC DNA]</scope>
    <source>
        <strain evidence="1 2">CGMCC 1.6502</strain>
    </source>
</reference>